<dbReference type="Proteomes" id="UP000027093">
    <property type="component" value="Chromosome"/>
</dbReference>
<keyword evidence="1" id="KW-0472">Membrane</keyword>
<gene>
    <name evidence="2" type="ORF">NVIE_014270</name>
</gene>
<organism evidence="2 3">
    <name type="scientific">Nitrososphaera viennensis EN76</name>
    <dbReference type="NCBI Taxonomy" id="926571"/>
    <lineage>
        <taxon>Archaea</taxon>
        <taxon>Nitrososphaerota</taxon>
        <taxon>Nitrososphaeria</taxon>
        <taxon>Nitrososphaerales</taxon>
        <taxon>Nitrososphaeraceae</taxon>
        <taxon>Nitrososphaera</taxon>
    </lineage>
</organism>
<evidence type="ECO:0008006" key="4">
    <source>
        <dbReference type="Google" id="ProtNLM"/>
    </source>
</evidence>
<keyword evidence="3" id="KW-1185">Reference proteome</keyword>
<accession>A0A060HR58</accession>
<dbReference type="OrthoDB" id="11577at2157"/>
<dbReference type="EMBL" id="CP007536">
    <property type="protein sequence ID" value="AIC15667.1"/>
    <property type="molecule type" value="Genomic_DNA"/>
</dbReference>
<evidence type="ECO:0000313" key="2">
    <source>
        <dbReference type="EMBL" id="AIC15667.1"/>
    </source>
</evidence>
<evidence type="ECO:0000313" key="3">
    <source>
        <dbReference type="Proteomes" id="UP000027093"/>
    </source>
</evidence>
<evidence type="ECO:0000256" key="1">
    <source>
        <dbReference type="SAM" id="Phobius"/>
    </source>
</evidence>
<dbReference type="STRING" id="926571.NVIE_014270"/>
<dbReference type="RefSeq" id="WP_075054627.1">
    <property type="nucleotide sequence ID" value="NZ_CP007536.1"/>
</dbReference>
<dbReference type="GeneID" id="74946690"/>
<sequence length="177" mass="18926">MLSLKSLACAVALAAIFLLVAQPAFADPLKNAVYKQRLGNYDFEVATEPARLVAGEPAKVVMRIAGVNGDDLVDVPVKIRLVKDGAEVAAVGPVIVPYGHYAYDRTFAEPGRYVLYADLTDNAYSGQTLTFIFELDVAGQNDYYLYTVAPGIGAAGAAVAGAIVIMRRNRKKAKEQA</sequence>
<keyword evidence="1" id="KW-0812">Transmembrane</keyword>
<feature type="transmembrane region" description="Helical" evidence="1">
    <location>
        <begin position="143"/>
        <end position="166"/>
    </location>
</feature>
<keyword evidence="1" id="KW-1133">Transmembrane helix</keyword>
<dbReference type="AlphaFoldDB" id="A0A060HR58"/>
<dbReference type="KEGG" id="nvn:NVIE_014270"/>
<reference evidence="2 3" key="1">
    <citation type="journal article" date="2014" name="Int. J. Syst. Evol. Microbiol.">
        <title>Nitrososphaera viennensis gen. nov., sp. nov., an aerobic and mesophilic, ammonia-oxidizing archaeon from soil and a member of the archaeal phylum Thaumarchaeota.</title>
        <authorList>
            <person name="Stieglmeier M."/>
            <person name="Klingl A."/>
            <person name="Alves R.J."/>
            <person name="Rittmann S.K."/>
            <person name="Melcher M."/>
            <person name="Leisch N."/>
            <person name="Schleper C."/>
        </authorList>
    </citation>
    <scope>NUCLEOTIDE SEQUENCE [LARGE SCALE GENOMIC DNA]</scope>
    <source>
        <strain evidence="2">EN76</strain>
    </source>
</reference>
<protein>
    <recommendedName>
        <fullName evidence="4">YtkA-like domain-containing protein</fullName>
    </recommendedName>
</protein>
<proteinExistence type="predicted"/>
<dbReference type="HOGENOM" id="CLU_1529152_0_0_2"/>
<name>A0A060HR58_9ARCH</name>